<dbReference type="GO" id="GO:0050131">
    <property type="term" value="F:N-methyl-L-amino-acid oxidase activity"/>
    <property type="evidence" value="ECO:0007669"/>
    <property type="project" value="UniProtKB-EC"/>
</dbReference>
<dbReference type="GO" id="GO:0008115">
    <property type="term" value="F:sarcosine oxidase activity"/>
    <property type="evidence" value="ECO:0007669"/>
    <property type="project" value="TreeGrafter"/>
</dbReference>
<sequence>MTHIYDLIIVGTGSVGAATGYYAAQKGLDVLEIDAYTPPHTEGSHHGETRIIRHAYGEGGAYVPMVLRAQELWNELASMTDRPIFEATGVLNAGPADSEFLRTVRETADSYQLPVDEYNGQTVREKWPSWNLPVDYRVLVERGAGVLHSQNAIKTYIELAKKLGVTQLFNNRVVRLDSDSDDNVAVVTEQGMYTGRRVVVTAGTWVKELIPDLPVQPTRKVFAWFEAESELAAKNGFPAYTIEDRDGTQFYGFPATNGTIKIGRHQGGQSITSPTERVPFGEVGTDVDEVNQMTDMFLSGVGSIAHGESCTYDMSPDGDFIVDQAPRFENITVVSGLSGHGFKFASVLGEILAQEAAGIDVPFDLAPFRLKRF</sequence>
<dbReference type="Gene3D" id="3.50.50.60">
    <property type="entry name" value="FAD/NAD(P)-binding domain"/>
    <property type="match status" value="1"/>
</dbReference>
<dbReference type="AlphaFoldDB" id="A0A9Q8JIR0"/>
<dbReference type="NCBIfam" id="NF008425">
    <property type="entry name" value="PRK11259.1"/>
    <property type="match status" value="1"/>
</dbReference>
<dbReference type="InterPro" id="IPR045170">
    <property type="entry name" value="MTOX"/>
</dbReference>
<feature type="domain" description="FAD dependent oxidoreductase" evidence="5">
    <location>
        <begin position="6"/>
        <end position="354"/>
    </location>
</feature>
<dbReference type="Proteomes" id="UP000320012">
    <property type="component" value="Unassembled WGS sequence"/>
</dbReference>
<evidence type="ECO:0000256" key="2">
    <source>
        <dbReference type="ARBA" id="ARBA00022630"/>
    </source>
</evidence>
<keyword evidence="2" id="KW-0285">Flavoprotein</keyword>
<dbReference type="PANTHER" id="PTHR10961:SF7">
    <property type="entry name" value="FAD DEPENDENT OXIDOREDUCTASE DOMAIN-CONTAINING PROTEIN"/>
    <property type="match status" value="1"/>
</dbReference>
<dbReference type="InterPro" id="IPR006076">
    <property type="entry name" value="FAD-dep_OxRdtase"/>
</dbReference>
<evidence type="ECO:0000256" key="3">
    <source>
        <dbReference type="ARBA" id="ARBA00022827"/>
    </source>
</evidence>
<dbReference type="GO" id="GO:0050660">
    <property type="term" value="F:flavin adenine dinucleotide binding"/>
    <property type="evidence" value="ECO:0007669"/>
    <property type="project" value="InterPro"/>
</dbReference>
<dbReference type="EMBL" id="VNHC01000002">
    <property type="protein sequence ID" value="TVV27592.1"/>
    <property type="molecule type" value="Genomic_DNA"/>
</dbReference>
<evidence type="ECO:0000259" key="5">
    <source>
        <dbReference type="Pfam" id="PF01266"/>
    </source>
</evidence>
<gene>
    <name evidence="6" type="primary">solA</name>
    <name evidence="6" type="ORF">FO435_06670</name>
</gene>
<proteinExistence type="predicted"/>
<keyword evidence="3" id="KW-0274">FAD</keyword>
<dbReference type="GO" id="GO:0005829">
    <property type="term" value="C:cytosol"/>
    <property type="evidence" value="ECO:0007669"/>
    <property type="project" value="TreeGrafter"/>
</dbReference>
<dbReference type="SUPFAM" id="SSF54373">
    <property type="entry name" value="FAD-linked reductases, C-terminal domain"/>
    <property type="match status" value="1"/>
</dbReference>
<keyword evidence="4 6" id="KW-0560">Oxidoreductase</keyword>
<dbReference type="RefSeq" id="WP_141146496.1">
    <property type="nucleotide sequence ID" value="NZ_CP041193.1"/>
</dbReference>
<dbReference type="SUPFAM" id="SSF51905">
    <property type="entry name" value="FAD/NAD(P)-binding domain"/>
    <property type="match status" value="1"/>
</dbReference>
<dbReference type="Gene3D" id="3.30.9.10">
    <property type="entry name" value="D-Amino Acid Oxidase, subunit A, domain 2"/>
    <property type="match status" value="1"/>
</dbReference>
<dbReference type="EC" id="1.5.3.2" evidence="6"/>
<name>A0A9Q8JIR0_9LACO</name>
<reference evidence="6 7" key="1">
    <citation type="submission" date="2019-07" db="EMBL/GenBank/DDBJ databases">
        <title>Genome sequence of Weissella cibaria GK1.</title>
        <authorList>
            <person name="Choi H.-J."/>
        </authorList>
    </citation>
    <scope>NUCLEOTIDE SEQUENCE [LARGE SCALE GENOMIC DNA]</scope>
    <source>
        <strain evidence="6 7">GK1</strain>
    </source>
</reference>
<organism evidence="6 7">
    <name type="scientific">Weissella cibaria</name>
    <dbReference type="NCBI Taxonomy" id="137591"/>
    <lineage>
        <taxon>Bacteria</taxon>
        <taxon>Bacillati</taxon>
        <taxon>Bacillota</taxon>
        <taxon>Bacilli</taxon>
        <taxon>Lactobacillales</taxon>
        <taxon>Lactobacillaceae</taxon>
        <taxon>Weissella</taxon>
    </lineage>
</organism>
<dbReference type="PANTHER" id="PTHR10961">
    <property type="entry name" value="PEROXISOMAL SARCOSINE OXIDASE"/>
    <property type="match status" value="1"/>
</dbReference>
<evidence type="ECO:0000256" key="4">
    <source>
        <dbReference type="ARBA" id="ARBA00023002"/>
    </source>
</evidence>
<comment type="cofactor">
    <cofactor evidence="1">
        <name>FAD</name>
        <dbReference type="ChEBI" id="CHEBI:57692"/>
    </cofactor>
</comment>
<evidence type="ECO:0000313" key="6">
    <source>
        <dbReference type="EMBL" id="TVV27592.1"/>
    </source>
</evidence>
<dbReference type="InterPro" id="IPR036188">
    <property type="entry name" value="FAD/NAD-bd_sf"/>
</dbReference>
<accession>A0A9Q8JIR0</accession>
<comment type="caution">
    <text evidence="6">The sequence shown here is derived from an EMBL/GenBank/DDBJ whole genome shotgun (WGS) entry which is preliminary data.</text>
</comment>
<dbReference type="Pfam" id="PF01266">
    <property type="entry name" value="DAO"/>
    <property type="match status" value="1"/>
</dbReference>
<evidence type="ECO:0000256" key="1">
    <source>
        <dbReference type="ARBA" id="ARBA00001974"/>
    </source>
</evidence>
<protein>
    <submittedName>
        <fullName evidence="6">N-methyl-L-tryptophan oxidase</fullName>
        <ecNumber evidence="6">1.5.3.2</ecNumber>
    </submittedName>
</protein>
<evidence type="ECO:0000313" key="7">
    <source>
        <dbReference type="Proteomes" id="UP000320012"/>
    </source>
</evidence>